<keyword evidence="8" id="KW-0915">Sodium</keyword>
<keyword evidence="11 32" id="KW-0472">Membrane</keyword>
<dbReference type="InterPro" id="IPR038770">
    <property type="entry name" value="Na+/solute_symporter_sf"/>
</dbReference>
<evidence type="ECO:0000256" key="27">
    <source>
        <dbReference type="ARBA" id="ARBA00073206"/>
    </source>
</evidence>
<evidence type="ECO:0000256" key="22">
    <source>
        <dbReference type="ARBA" id="ARBA00049276"/>
    </source>
</evidence>
<evidence type="ECO:0000256" key="26">
    <source>
        <dbReference type="ARBA" id="ARBA00056510"/>
    </source>
</evidence>
<comment type="catalytic activity">
    <reaction evidence="23">
        <text>taurohyocholate(out) + 2 Na(+)(out) = taurohyocholate(in) + 2 Na(+)(in)</text>
        <dbReference type="Rhea" id="RHEA:72171"/>
        <dbReference type="ChEBI" id="CHEBI:29101"/>
        <dbReference type="ChEBI" id="CHEBI:58874"/>
    </reaction>
</comment>
<keyword evidence="3" id="KW-0813">Transport</keyword>
<evidence type="ECO:0000256" key="24">
    <source>
        <dbReference type="ARBA" id="ARBA00052374"/>
    </source>
</evidence>
<proteinExistence type="inferred from homology"/>
<evidence type="ECO:0000256" key="2">
    <source>
        <dbReference type="ARBA" id="ARBA00006528"/>
    </source>
</evidence>
<keyword evidence="7 32" id="KW-1133">Transmembrane helix</keyword>
<comment type="catalytic activity">
    <reaction evidence="22">
        <text>tauronorcholate(out) + 2 Na(+)(out) = tauronorcholate(in) + 2 Na(+)(in)</text>
        <dbReference type="Rhea" id="RHEA:71915"/>
        <dbReference type="ChEBI" id="CHEBI:29101"/>
        <dbReference type="ChEBI" id="CHEBI:191405"/>
    </reaction>
</comment>
<dbReference type="FunFam" id="1.20.1530.20:FF:000016">
    <property type="entry name" value="Solute carrier family 10 member 1"/>
    <property type="match status" value="1"/>
</dbReference>
<evidence type="ECO:0000256" key="8">
    <source>
        <dbReference type="ARBA" id="ARBA00023053"/>
    </source>
</evidence>
<evidence type="ECO:0000313" key="34">
    <source>
        <dbReference type="Proteomes" id="UP001152622"/>
    </source>
</evidence>
<feature type="transmembrane region" description="Helical" evidence="32">
    <location>
        <begin position="187"/>
        <end position="208"/>
    </location>
</feature>
<keyword evidence="13" id="KW-0739">Sodium transport</keyword>
<evidence type="ECO:0000256" key="16">
    <source>
        <dbReference type="ARBA" id="ARBA00047311"/>
    </source>
</evidence>
<evidence type="ECO:0000256" key="12">
    <source>
        <dbReference type="ARBA" id="ARBA00023180"/>
    </source>
</evidence>
<comment type="catalytic activity">
    <reaction evidence="17">
        <text>tauroursodeoxycholate(out) + 2 Na(+)(out) = tauroursodeoxycholate(in) + 2 Na(+)(in)</text>
        <dbReference type="Rhea" id="RHEA:71927"/>
        <dbReference type="ChEBI" id="CHEBI:29101"/>
        <dbReference type="ChEBI" id="CHEBI:132028"/>
    </reaction>
</comment>
<evidence type="ECO:0000256" key="18">
    <source>
        <dbReference type="ARBA" id="ARBA00047743"/>
    </source>
</evidence>
<evidence type="ECO:0000256" key="6">
    <source>
        <dbReference type="ARBA" id="ARBA00022847"/>
    </source>
</evidence>
<evidence type="ECO:0000256" key="21">
    <source>
        <dbReference type="ARBA" id="ARBA00048338"/>
    </source>
</evidence>
<feature type="transmembrane region" description="Helical" evidence="32">
    <location>
        <begin position="160"/>
        <end position="180"/>
    </location>
</feature>
<comment type="catalytic activity">
    <reaction evidence="18">
        <text>taurodeoxycholate(out) + 2 Na(+)(out) = taurodeoxycholate(in) + 2 Na(+)(in)</text>
        <dbReference type="Rhea" id="RHEA:72087"/>
        <dbReference type="ChEBI" id="CHEBI:29101"/>
        <dbReference type="ChEBI" id="CHEBI:36261"/>
    </reaction>
</comment>
<comment type="catalytic activity">
    <reaction evidence="21">
        <text>taurochenodeoxycholate(out) + 2 Na(+)(out) = taurochenodeoxycholate(in) + 2 Na(+)(in)</text>
        <dbReference type="Rhea" id="RHEA:71923"/>
        <dbReference type="ChEBI" id="CHEBI:9407"/>
        <dbReference type="ChEBI" id="CHEBI:29101"/>
    </reaction>
</comment>
<dbReference type="PANTHER" id="PTHR10361:SF40">
    <property type="entry name" value="HEPATIC SODIUM_BILE ACID COTRANSPORTER"/>
    <property type="match status" value="1"/>
</dbReference>
<comment type="catalytic activity">
    <reaction evidence="15">
        <text>cholate(out) + 2 Na(+)(out) = cholate(in) + 2 Na(+)(in)</text>
        <dbReference type="Rhea" id="RHEA:71911"/>
        <dbReference type="ChEBI" id="CHEBI:29101"/>
        <dbReference type="ChEBI" id="CHEBI:29747"/>
    </reaction>
</comment>
<evidence type="ECO:0000256" key="29">
    <source>
        <dbReference type="ARBA" id="ARBA00075246"/>
    </source>
</evidence>
<comment type="function">
    <text evidence="26">As a major transporter of conjugated bile salts from plasma into the hepatocyte, it plays a key role in the enterohepatic circulation of bile salts necessary for the solubilization and absorption of dietary fat and fat-soluble vitamins. It is strictly dependent on the extracellular presence of sodium. It exhibits broad substrate specificity and transports various bile acids, such as taurocholate, cholate, as well as non-bile acid organic compounds, such as estrone sulfate. Works collaboratively with the ileal transporter (NTCP2), the organic solute transporter (OST), and the bile salt export pump (BSEP), to ensure efficacious biological recycling of bile acids during enterohepatic circulation.</text>
</comment>
<evidence type="ECO:0000256" key="1">
    <source>
        <dbReference type="ARBA" id="ARBA00004651"/>
    </source>
</evidence>
<keyword evidence="6" id="KW-0769">Symport</keyword>
<dbReference type="Gene3D" id="1.20.1530.20">
    <property type="match status" value="1"/>
</dbReference>
<dbReference type="OrthoDB" id="203097at2759"/>
<evidence type="ECO:0000256" key="5">
    <source>
        <dbReference type="ARBA" id="ARBA00022692"/>
    </source>
</evidence>
<dbReference type="InterPro" id="IPR002657">
    <property type="entry name" value="BilAc:Na_symport/Acr3"/>
</dbReference>
<keyword evidence="10" id="KW-0406">Ion transport</keyword>
<evidence type="ECO:0000256" key="11">
    <source>
        <dbReference type="ARBA" id="ARBA00023136"/>
    </source>
</evidence>
<keyword evidence="4" id="KW-1003">Cell membrane</keyword>
<evidence type="ECO:0000256" key="28">
    <source>
        <dbReference type="ARBA" id="ARBA00075177"/>
    </source>
</evidence>
<evidence type="ECO:0000256" key="4">
    <source>
        <dbReference type="ARBA" id="ARBA00022475"/>
    </source>
</evidence>
<comment type="caution">
    <text evidence="33">The sequence shown here is derived from an EMBL/GenBank/DDBJ whole genome shotgun (WGS) entry which is preliminary data.</text>
</comment>
<organism evidence="33 34">
    <name type="scientific">Synaphobranchus kaupii</name>
    <name type="common">Kaup's arrowtooth eel</name>
    <dbReference type="NCBI Taxonomy" id="118154"/>
    <lineage>
        <taxon>Eukaryota</taxon>
        <taxon>Metazoa</taxon>
        <taxon>Chordata</taxon>
        <taxon>Craniata</taxon>
        <taxon>Vertebrata</taxon>
        <taxon>Euteleostomi</taxon>
        <taxon>Actinopterygii</taxon>
        <taxon>Neopterygii</taxon>
        <taxon>Teleostei</taxon>
        <taxon>Anguilliformes</taxon>
        <taxon>Synaphobranchidae</taxon>
        <taxon>Synaphobranchus</taxon>
    </lineage>
</organism>
<evidence type="ECO:0000256" key="3">
    <source>
        <dbReference type="ARBA" id="ARBA00022448"/>
    </source>
</evidence>
<evidence type="ECO:0000256" key="9">
    <source>
        <dbReference type="ARBA" id="ARBA00023055"/>
    </source>
</evidence>
<evidence type="ECO:0000256" key="14">
    <source>
        <dbReference type="ARBA" id="ARBA00034215"/>
    </source>
</evidence>
<dbReference type="AlphaFoldDB" id="A0A9Q1FDN2"/>
<protein>
    <recommendedName>
        <fullName evidence="27">Hepatic sodium/bile acid cotransporter</fullName>
    </recommendedName>
    <alternativeName>
        <fullName evidence="29">Na(+)/bile acid cotransporter</fullName>
    </alternativeName>
    <alternativeName>
        <fullName evidence="28">Na(+)/taurocholate transport protein</fullName>
    </alternativeName>
    <alternativeName>
        <fullName evidence="30">Sodium/taurocholate cotransporting polypeptide</fullName>
    </alternativeName>
    <alternativeName>
        <fullName evidence="31">Solute carrier family 10 member 1</fullName>
    </alternativeName>
</protein>
<accession>A0A9Q1FDN2</accession>
<evidence type="ECO:0000256" key="20">
    <source>
        <dbReference type="ARBA" id="ARBA00048327"/>
    </source>
</evidence>
<keyword evidence="5 32" id="KW-0812">Transmembrane</keyword>
<keyword evidence="9" id="KW-0445">Lipid transport</keyword>
<evidence type="ECO:0000256" key="13">
    <source>
        <dbReference type="ARBA" id="ARBA00023201"/>
    </source>
</evidence>
<comment type="catalytic activity">
    <reaction evidence="14">
        <text>glycocholate(out) + 2 Na(+)(out) = glycocholate(in) + 2 Na(+)(in)</text>
        <dbReference type="Rhea" id="RHEA:71935"/>
        <dbReference type="ChEBI" id="CHEBI:29101"/>
        <dbReference type="ChEBI" id="CHEBI:29746"/>
    </reaction>
</comment>
<feature type="transmembrane region" description="Helical" evidence="32">
    <location>
        <begin position="220"/>
        <end position="241"/>
    </location>
</feature>
<dbReference type="Pfam" id="PF01758">
    <property type="entry name" value="SBF"/>
    <property type="match status" value="1"/>
</dbReference>
<evidence type="ECO:0000256" key="32">
    <source>
        <dbReference type="SAM" id="Phobius"/>
    </source>
</evidence>
<evidence type="ECO:0000256" key="10">
    <source>
        <dbReference type="ARBA" id="ARBA00023065"/>
    </source>
</evidence>
<evidence type="ECO:0000256" key="17">
    <source>
        <dbReference type="ARBA" id="ARBA00047596"/>
    </source>
</evidence>
<feature type="transmembrane region" description="Helical" evidence="32">
    <location>
        <begin position="95"/>
        <end position="117"/>
    </location>
</feature>
<gene>
    <name evidence="33" type="ORF">SKAU_G00190650</name>
</gene>
<dbReference type="Proteomes" id="UP001152622">
    <property type="component" value="Chromosome 6"/>
</dbReference>
<sequence length="449" mass="49069">MALPLSCRLKKFRYVVERSCIGVFTRCGPRNTWAGLHRSYIQERLGRFGMDDTTNPTQGLYGDPDPWDLSTPYNITPPNSTFLFESPISPLMDKVFNSIVFIFLFFTMISLGCTMEISKIRAHFLKPKGVAIALVAQYGFMPLAAFLLGKVLQLNTIEALTVLICGCCPGGILSNILCLAAQGDMNLSIVMTACSTLLALGMMPLLLYLYSQGIPNIENLVPYTGIILSLVMTLVPSAIGIAINHHAPRYTPVIIKVGMVILLMSSLAFAIIAGVTFGDTLLKVLSPGLLVAASMMPLSGFLVGYLMSSIFRLNRKCRRTIGIETGCQNLQLCFSILKVAFPLEVIGPLFLFPLLFIIIQILEALIFMVTLRCYKRFKVPAEENEGFQTVELNVEEVKGSSRLHSIPHRSKVTEYNGGATNTDDTNCSADLVGHSTPSSIVFAGVGGRT</sequence>
<comment type="similarity">
    <text evidence="2">Belongs to the bile acid:sodium symporter (BASS) (TC 2.A.28) family.</text>
</comment>
<comment type="catalytic activity">
    <reaction evidence="25">
        <text>estrone 3-sulfate(out) + 2 Na(+)(out) = estrone 3-sulfate(in) + 2 Na(+)(in)</text>
        <dbReference type="Rhea" id="RHEA:71083"/>
        <dbReference type="ChEBI" id="CHEBI:29101"/>
        <dbReference type="ChEBI" id="CHEBI:60050"/>
    </reaction>
</comment>
<feature type="transmembrane region" description="Helical" evidence="32">
    <location>
        <begin position="289"/>
        <end position="311"/>
    </location>
</feature>
<comment type="catalytic activity">
    <reaction evidence="16">
        <text>tauroallocholate(out) + 2 Na(+)(out) = tauroallocholate(in) + 2 Na(+)(in)</text>
        <dbReference type="Rhea" id="RHEA:51840"/>
        <dbReference type="ChEBI" id="CHEBI:29101"/>
        <dbReference type="ChEBI" id="CHEBI:191406"/>
    </reaction>
</comment>
<comment type="catalytic activity">
    <reaction evidence="20">
        <text>taurocholate(out) + 2 Na(+)(out) = taurocholate(in) + 2 Na(+)(in)</text>
        <dbReference type="Rhea" id="RHEA:71875"/>
        <dbReference type="ChEBI" id="CHEBI:29101"/>
        <dbReference type="ChEBI" id="CHEBI:36257"/>
    </reaction>
</comment>
<dbReference type="GO" id="GO:0008508">
    <property type="term" value="F:bile acid:sodium symporter activity"/>
    <property type="evidence" value="ECO:0007669"/>
    <property type="project" value="TreeGrafter"/>
</dbReference>
<evidence type="ECO:0000313" key="33">
    <source>
        <dbReference type="EMBL" id="KAJ8356271.1"/>
    </source>
</evidence>
<evidence type="ECO:0000256" key="7">
    <source>
        <dbReference type="ARBA" id="ARBA00022989"/>
    </source>
</evidence>
<reference evidence="33" key="1">
    <citation type="journal article" date="2023" name="Science">
        <title>Genome structures resolve the early diversification of teleost fishes.</title>
        <authorList>
            <person name="Parey E."/>
            <person name="Louis A."/>
            <person name="Montfort J."/>
            <person name="Bouchez O."/>
            <person name="Roques C."/>
            <person name="Iampietro C."/>
            <person name="Lluch J."/>
            <person name="Castinel A."/>
            <person name="Donnadieu C."/>
            <person name="Desvignes T."/>
            <person name="Floi Bucao C."/>
            <person name="Jouanno E."/>
            <person name="Wen M."/>
            <person name="Mejri S."/>
            <person name="Dirks R."/>
            <person name="Jansen H."/>
            <person name="Henkel C."/>
            <person name="Chen W.J."/>
            <person name="Zahm M."/>
            <person name="Cabau C."/>
            <person name="Klopp C."/>
            <person name="Thompson A.W."/>
            <person name="Robinson-Rechavi M."/>
            <person name="Braasch I."/>
            <person name="Lecointre G."/>
            <person name="Bobe J."/>
            <person name="Postlethwait J.H."/>
            <person name="Berthelot C."/>
            <person name="Roest Crollius H."/>
            <person name="Guiguen Y."/>
        </authorList>
    </citation>
    <scope>NUCLEOTIDE SEQUENCE</scope>
    <source>
        <strain evidence="33">WJC10195</strain>
    </source>
</reference>
<feature type="transmembrane region" description="Helical" evidence="32">
    <location>
        <begin position="129"/>
        <end position="148"/>
    </location>
</feature>
<dbReference type="EMBL" id="JAINUF010000006">
    <property type="protein sequence ID" value="KAJ8356271.1"/>
    <property type="molecule type" value="Genomic_DNA"/>
</dbReference>
<dbReference type="GO" id="GO:0005886">
    <property type="term" value="C:plasma membrane"/>
    <property type="evidence" value="ECO:0007669"/>
    <property type="project" value="UniProtKB-SubCell"/>
</dbReference>
<evidence type="ECO:0000256" key="30">
    <source>
        <dbReference type="ARBA" id="ARBA00078029"/>
    </source>
</evidence>
<dbReference type="PANTHER" id="PTHR10361">
    <property type="entry name" value="SODIUM-BILE ACID COTRANSPORTER"/>
    <property type="match status" value="1"/>
</dbReference>
<evidence type="ECO:0000256" key="23">
    <source>
        <dbReference type="ARBA" id="ARBA00051799"/>
    </source>
</evidence>
<dbReference type="InterPro" id="IPR004710">
    <property type="entry name" value="Bilac:Na_transpt"/>
</dbReference>
<feature type="transmembrane region" description="Helical" evidence="32">
    <location>
        <begin position="349"/>
        <end position="371"/>
    </location>
</feature>
<feature type="transmembrane region" description="Helical" evidence="32">
    <location>
        <begin position="253"/>
        <end position="277"/>
    </location>
</feature>
<evidence type="ECO:0000256" key="31">
    <source>
        <dbReference type="ARBA" id="ARBA00082917"/>
    </source>
</evidence>
<evidence type="ECO:0000256" key="25">
    <source>
        <dbReference type="ARBA" id="ARBA00052405"/>
    </source>
</evidence>
<evidence type="ECO:0000256" key="19">
    <source>
        <dbReference type="ARBA" id="ARBA00048013"/>
    </source>
</evidence>
<comment type="subcellular location">
    <subcellularLocation>
        <location evidence="1">Cell membrane</location>
        <topology evidence="1">Multi-pass membrane protein</topology>
    </subcellularLocation>
</comment>
<evidence type="ECO:0000256" key="15">
    <source>
        <dbReference type="ARBA" id="ARBA00034231"/>
    </source>
</evidence>
<comment type="catalytic activity">
    <reaction evidence="19">
        <text>tauro-beta-muricholate(out) + 2 Na(+)(out) = tauro-beta-muricholate(in) + 2 Na(+)(in)</text>
        <dbReference type="Rhea" id="RHEA:72179"/>
        <dbReference type="ChEBI" id="CHEBI:29101"/>
        <dbReference type="ChEBI" id="CHEBI:133064"/>
    </reaction>
</comment>
<name>A0A9Q1FDN2_SYNKA</name>
<comment type="catalytic activity">
    <reaction evidence="24">
        <text>taurohyodeoxycholate(out) + 2 Na(+)(out) = taurohyodeoxycholate(in) + 2 Na(+)(in)</text>
        <dbReference type="Rhea" id="RHEA:72167"/>
        <dbReference type="ChEBI" id="CHEBI:29101"/>
        <dbReference type="ChEBI" id="CHEBI:191407"/>
    </reaction>
</comment>
<keyword evidence="34" id="KW-1185">Reference proteome</keyword>
<keyword evidence="12" id="KW-0325">Glycoprotein</keyword>